<protein>
    <submittedName>
        <fullName evidence="1">Uncharacterized protein</fullName>
    </submittedName>
</protein>
<proteinExistence type="predicted"/>
<evidence type="ECO:0000313" key="2">
    <source>
        <dbReference type="Proteomes" id="UP000501690"/>
    </source>
</evidence>
<gene>
    <name evidence="1" type="ORF">DEO72_LG7g1490</name>
</gene>
<sequence>MAQMGKKNLNLFQTLHKEKAAKAKAAGSTEVPNLQEPLVEVHVHGGSKRKVELPAKAGRGKSTCLSYRRLLFVATLKSACLRL</sequence>
<dbReference type="Proteomes" id="UP000501690">
    <property type="component" value="Linkage Group LG7"/>
</dbReference>
<reference evidence="1 2" key="1">
    <citation type="submission" date="2019-04" db="EMBL/GenBank/DDBJ databases">
        <title>An improved genome assembly and genetic linkage map for asparagus bean, Vigna unguiculata ssp. sesquipedialis.</title>
        <authorList>
            <person name="Xia Q."/>
            <person name="Zhang R."/>
            <person name="Dong Y."/>
        </authorList>
    </citation>
    <scope>NUCLEOTIDE SEQUENCE [LARGE SCALE GENOMIC DNA]</scope>
    <source>
        <tissue evidence="1">Leaf</tissue>
    </source>
</reference>
<organism evidence="1 2">
    <name type="scientific">Vigna unguiculata</name>
    <name type="common">Cowpea</name>
    <dbReference type="NCBI Taxonomy" id="3917"/>
    <lineage>
        <taxon>Eukaryota</taxon>
        <taxon>Viridiplantae</taxon>
        <taxon>Streptophyta</taxon>
        <taxon>Embryophyta</taxon>
        <taxon>Tracheophyta</taxon>
        <taxon>Spermatophyta</taxon>
        <taxon>Magnoliopsida</taxon>
        <taxon>eudicotyledons</taxon>
        <taxon>Gunneridae</taxon>
        <taxon>Pentapetalae</taxon>
        <taxon>rosids</taxon>
        <taxon>fabids</taxon>
        <taxon>Fabales</taxon>
        <taxon>Fabaceae</taxon>
        <taxon>Papilionoideae</taxon>
        <taxon>50 kb inversion clade</taxon>
        <taxon>NPAAA clade</taxon>
        <taxon>indigoferoid/millettioid clade</taxon>
        <taxon>Phaseoleae</taxon>
        <taxon>Vigna</taxon>
    </lineage>
</organism>
<dbReference type="EMBL" id="CP039351">
    <property type="protein sequence ID" value="QCE00203.1"/>
    <property type="molecule type" value="Genomic_DNA"/>
</dbReference>
<evidence type="ECO:0000313" key="1">
    <source>
        <dbReference type="EMBL" id="QCE00203.1"/>
    </source>
</evidence>
<keyword evidence="2" id="KW-1185">Reference proteome</keyword>
<name>A0A4D6MFK5_VIGUN</name>
<accession>A0A4D6MFK5</accession>
<dbReference type="AlphaFoldDB" id="A0A4D6MFK5"/>